<accession>A0AAU9JQN4</accession>
<protein>
    <submittedName>
        <fullName evidence="1">Uncharacterized protein</fullName>
    </submittedName>
</protein>
<evidence type="ECO:0000313" key="2">
    <source>
        <dbReference type="Proteomes" id="UP001162131"/>
    </source>
</evidence>
<proteinExistence type="predicted"/>
<sequence length="325" mass="37426">MSFISPKKFSRLGKVYDFAGKNYCVREKSEPPPLLKQISAEDVEKELKKVQKEIDLLEKTGKAHSRHSSCFLSPSREKLEKINKPSNLESPPSTKYNPRINFLLPRVPEVSILRSVSGLSRNQKIYIPTCVDTEDLTCHYPVKRKNTLNSEISYIDFNALRKKIKQRTTEENTLDSSWSSRASLSFDKQLPRKYTSSSQIEARFETVNFPKLFSKYKSSPSVDFGKISPRKEPQKSFTPSPYIFSDKIIKRKANIGAYDMSKAVGVRFSPEKYKVDTINQDKVAKAYNIILPKTHISTPNFEKITARAHKHISKEEDKKYIYEIL</sequence>
<dbReference type="Proteomes" id="UP001162131">
    <property type="component" value="Unassembled WGS sequence"/>
</dbReference>
<evidence type="ECO:0000313" key="1">
    <source>
        <dbReference type="EMBL" id="CAG9324046.1"/>
    </source>
</evidence>
<reference evidence="1" key="1">
    <citation type="submission" date="2021-09" db="EMBL/GenBank/DDBJ databases">
        <authorList>
            <consortium name="AG Swart"/>
            <person name="Singh M."/>
            <person name="Singh A."/>
            <person name="Seah K."/>
            <person name="Emmerich C."/>
        </authorList>
    </citation>
    <scope>NUCLEOTIDE SEQUENCE</scope>
    <source>
        <strain evidence="1">ATCC30299</strain>
    </source>
</reference>
<keyword evidence="2" id="KW-1185">Reference proteome</keyword>
<dbReference type="AlphaFoldDB" id="A0AAU9JQN4"/>
<name>A0AAU9JQN4_9CILI</name>
<gene>
    <name evidence="1" type="ORF">BSTOLATCC_MIC35067</name>
</gene>
<dbReference type="EMBL" id="CAJZBQ010000035">
    <property type="protein sequence ID" value="CAG9324046.1"/>
    <property type="molecule type" value="Genomic_DNA"/>
</dbReference>
<organism evidence="1 2">
    <name type="scientific">Blepharisma stoltei</name>
    <dbReference type="NCBI Taxonomy" id="1481888"/>
    <lineage>
        <taxon>Eukaryota</taxon>
        <taxon>Sar</taxon>
        <taxon>Alveolata</taxon>
        <taxon>Ciliophora</taxon>
        <taxon>Postciliodesmatophora</taxon>
        <taxon>Heterotrichea</taxon>
        <taxon>Heterotrichida</taxon>
        <taxon>Blepharismidae</taxon>
        <taxon>Blepharisma</taxon>
    </lineage>
</organism>
<comment type="caution">
    <text evidence="1">The sequence shown here is derived from an EMBL/GenBank/DDBJ whole genome shotgun (WGS) entry which is preliminary data.</text>
</comment>